<dbReference type="Proteomes" id="UP001165186">
    <property type="component" value="Unassembled WGS sequence"/>
</dbReference>
<sequence>MAQAYFYHQAEFQLAICKECGYAVWPNQVESHLQGKHHRMSRKQAESISSEVGSWQRLIRSPGELRVPAQVQRPITELPLFEDGLLCQKDPGSCQHICRGNKSMKEHWRIEHGWSVGRGRGRPGRRAEERLGERFQEAAKQQAWNKANQNWEELEKRARATIEDGEKDEVSPWLDRTQWLPYLARLNRDELLASIEEPNANPDRPEEPAAAAIWKAMDEVARIGQQAVTQRVGIFIRMELMRTEKHQNRYHPLQPYMEENAVADRSRAWKQVLMFFVRTQQQQQQGQQQEHDWRRPEYRFTRRQSRAFTRLMEEAEQAAKQQEGEGEEEEEEEEEGRGEEESEEEEGGRSDDDDDDDDDKGGADSERRQQLPPKLSGIQKACLDFCIELLNQRITQREYDSALVCALAVQGVTPTGWREPGLYTAILSAIIKVGRFMVVQKALEMAGPAAEEGEEEGGDDGEEFSSGGSAWDFEEEDGAGGCGGGDAGSGSSSSSSSSSSSQGGRSSSGQGSQGSQGS</sequence>
<name>A0ACB5S9H4_9PEZI</name>
<protein>
    <submittedName>
        <fullName evidence="1">Uncharacterized protein LTHEOB_12917</fullName>
    </submittedName>
</protein>
<keyword evidence="2" id="KW-1185">Reference proteome</keyword>
<accession>A0ACB5S9H4</accession>
<evidence type="ECO:0000313" key="1">
    <source>
        <dbReference type="EMBL" id="GME31342.1"/>
    </source>
</evidence>
<reference evidence="1" key="1">
    <citation type="submission" date="2024-09" db="EMBL/GenBank/DDBJ databases">
        <title>Draft Genome Sequences of Neofusicoccum parvum.</title>
        <authorList>
            <person name="Ashida A."/>
            <person name="Camagna M."/>
            <person name="Tanaka A."/>
            <person name="Takemoto D."/>
        </authorList>
    </citation>
    <scope>NUCLEOTIDE SEQUENCE</scope>
    <source>
        <strain evidence="1">PPO83</strain>
    </source>
</reference>
<proteinExistence type="predicted"/>
<gene>
    <name evidence="1" type="primary">g1363</name>
    <name evidence="1" type="ORF">NpPPO83_00001363</name>
</gene>
<organism evidence="1 2">
    <name type="scientific">Neofusicoccum parvum</name>
    <dbReference type="NCBI Taxonomy" id="310453"/>
    <lineage>
        <taxon>Eukaryota</taxon>
        <taxon>Fungi</taxon>
        <taxon>Dikarya</taxon>
        <taxon>Ascomycota</taxon>
        <taxon>Pezizomycotina</taxon>
        <taxon>Dothideomycetes</taxon>
        <taxon>Dothideomycetes incertae sedis</taxon>
        <taxon>Botryosphaeriales</taxon>
        <taxon>Botryosphaeriaceae</taxon>
        <taxon>Neofusicoccum</taxon>
    </lineage>
</organism>
<evidence type="ECO:0000313" key="2">
    <source>
        <dbReference type="Proteomes" id="UP001165186"/>
    </source>
</evidence>
<dbReference type="EMBL" id="BSXG01000383">
    <property type="protein sequence ID" value="GME31342.1"/>
    <property type="molecule type" value="Genomic_DNA"/>
</dbReference>
<comment type="caution">
    <text evidence="1">The sequence shown here is derived from an EMBL/GenBank/DDBJ whole genome shotgun (WGS) entry which is preliminary data.</text>
</comment>